<dbReference type="Pfam" id="PF18111">
    <property type="entry name" value="RPGR1_C"/>
    <property type="match status" value="1"/>
</dbReference>
<feature type="compositionally biased region" description="Pro residues" evidence="7">
    <location>
        <begin position="417"/>
        <end position="427"/>
    </location>
</feature>
<dbReference type="Ensembl" id="ENSDNVT00000001297.1">
    <property type="protein sequence ID" value="ENSDNVP00000001086.1"/>
    <property type="gene ID" value="ENSDNVG00000000804.1"/>
</dbReference>
<organism evidence="9 10">
    <name type="scientific">Dromaius novaehollandiae</name>
    <name type="common">Emu</name>
    <dbReference type="NCBI Taxonomy" id="8790"/>
    <lineage>
        <taxon>Eukaryota</taxon>
        <taxon>Metazoa</taxon>
        <taxon>Chordata</taxon>
        <taxon>Craniata</taxon>
        <taxon>Vertebrata</taxon>
        <taxon>Euteleostomi</taxon>
        <taxon>Archelosauria</taxon>
        <taxon>Archosauria</taxon>
        <taxon>Dinosauria</taxon>
        <taxon>Saurischia</taxon>
        <taxon>Theropoda</taxon>
        <taxon>Coelurosauria</taxon>
        <taxon>Aves</taxon>
        <taxon>Palaeognathae</taxon>
        <taxon>Casuariiformes</taxon>
        <taxon>Dromaiidae</taxon>
        <taxon>Dromaius</taxon>
    </lineage>
</organism>
<dbReference type="InterPro" id="IPR035892">
    <property type="entry name" value="C2_domain_sf"/>
</dbReference>
<dbReference type="GO" id="GO:0046548">
    <property type="term" value="P:retinal rod cell development"/>
    <property type="evidence" value="ECO:0007669"/>
    <property type="project" value="TreeGrafter"/>
</dbReference>
<dbReference type="CDD" id="cd00030">
    <property type="entry name" value="C2"/>
    <property type="match status" value="1"/>
</dbReference>
<keyword evidence="10" id="KW-1185">Reference proteome</keyword>
<dbReference type="Pfam" id="PF11618">
    <property type="entry name" value="C2-C2_1"/>
    <property type="match status" value="1"/>
</dbReference>
<dbReference type="InterPro" id="IPR000008">
    <property type="entry name" value="C2_dom"/>
</dbReference>
<feature type="coiled-coil region" evidence="6">
    <location>
        <begin position="468"/>
        <end position="495"/>
    </location>
</feature>
<comment type="similarity">
    <text evidence="2">Belongs to the RPGRIP1 family.</text>
</comment>
<dbReference type="SUPFAM" id="SSF49562">
    <property type="entry name" value="C2 domain (Calcium/lipid-binding domain, CaLB)"/>
    <property type="match status" value="2"/>
</dbReference>
<keyword evidence="5" id="KW-0966">Cell projection</keyword>
<proteinExistence type="inferred from homology"/>
<evidence type="ECO:0000256" key="7">
    <source>
        <dbReference type="SAM" id="MobiDB-lite"/>
    </source>
</evidence>
<reference evidence="9" key="1">
    <citation type="submission" date="2025-08" db="UniProtKB">
        <authorList>
            <consortium name="Ensembl"/>
        </authorList>
    </citation>
    <scope>IDENTIFICATION</scope>
</reference>
<feature type="region of interest" description="Disordered" evidence="7">
    <location>
        <begin position="1052"/>
        <end position="1127"/>
    </location>
</feature>
<dbReference type="PANTHER" id="PTHR14240">
    <property type="entry name" value="RETINITIS PIGMENTOSA GTPASE REGULATOR-INTERACTING PROTEIN"/>
    <property type="match status" value="1"/>
</dbReference>
<keyword evidence="3 6" id="KW-0175">Coiled coil</keyword>
<feature type="region of interest" description="Disordered" evidence="7">
    <location>
        <begin position="886"/>
        <end position="906"/>
    </location>
</feature>
<reference evidence="9" key="2">
    <citation type="submission" date="2025-09" db="UniProtKB">
        <authorList>
            <consortium name="Ensembl"/>
        </authorList>
    </citation>
    <scope>IDENTIFICATION</scope>
</reference>
<evidence type="ECO:0000313" key="10">
    <source>
        <dbReference type="Proteomes" id="UP000694423"/>
    </source>
</evidence>
<feature type="domain" description="C2" evidence="8">
    <location>
        <begin position="687"/>
        <end position="810"/>
    </location>
</feature>
<feature type="compositionally biased region" description="Gly residues" evidence="7">
    <location>
        <begin position="86"/>
        <end position="95"/>
    </location>
</feature>
<evidence type="ECO:0000256" key="1">
    <source>
        <dbReference type="ARBA" id="ARBA00004138"/>
    </source>
</evidence>
<dbReference type="PROSITE" id="PS50004">
    <property type="entry name" value="C2"/>
    <property type="match status" value="1"/>
</dbReference>
<dbReference type="GO" id="GO:1905515">
    <property type="term" value="P:non-motile cilium assembly"/>
    <property type="evidence" value="ECO:0007669"/>
    <property type="project" value="TreeGrafter"/>
</dbReference>
<dbReference type="InterPro" id="IPR031139">
    <property type="entry name" value="RPGRIP1_fam"/>
</dbReference>
<feature type="region of interest" description="Disordered" evidence="7">
    <location>
        <begin position="225"/>
        <end position="262"/>
    </location>
</feature>
<sequence>MAPSLRLWPCARTEAERLQGFRVKPSRTHSVCLFRAGNAAPEPWGARGASPVPAGADGAVGTAPQPRRGAASPGRAPPGTQQPAGAGEGPGGAEGTRGRAGAAKPGAAAAPARLPAAAAAPAVPPLRPPLAAAPREQKASPRRGQARSHPFPKGISLWACRNVADPRCRRRDAGAGSGGESGLQGSRRAPRCRGGQAPRGEAVSAPGSAPPGQRCCFARVQAPISTHETSPPSPLSVSHSTRGAGFAEQQPPRLQHGSEAEQQCQLRRYVRPAPAEMAVLGGRSRGTLMPAGSWRKAACFPLSAHCRAAIRSNVELIRLQRLLQERGVELAGARAHLGSLRQVRRKPRRVVGSCDPLLGGGGGDKNHVFSPNFAAARTPPPPPPPASVAWCEVTEQRPNRMVPGSTEREERQQVPGTPEPPHAPGPDEPLALRRKVRETEAAHAETVLELEKTRDMLILQHRINRDYQVELESVVLQAERERRSHEEERQHQAQLLELRAARIRQLEGQLREVAYGARWLPAPPAANAGADAGAAPAPCGGEVLLELHVAGAALSAEALGHLGDAQPLTFCTYGIYDFETHCTPLALGPRPRYGFTSQYVARDEPLFLRYLRRSAARLELHWAAAAEHGTLASCWLRFSEALGHGRRVPATAALRGTGESFGVLEYWTRLQLPRLRASRDRAAGVAPPAPLPQVLEAEGLRNELRVQVTGCAGLRARRLGAWPSPYAIYRFFAFPDHATLVVPGSGEPRFGDLRAFPLRVTAELHRYLRLGRLRVYVFDDEDDEEPGAYLGKAEVPLLPLARGRSVTGDFALADPHGNPNGTINLSLEWQHRYAPPAPRLPPPARLTPGARVSAGGRRYDLLRPARPRRPPAVSYLLKQATAAASLERESASEAPSTDSDEIVVGSSPWKPASERIRVEVVSLRLHAGTPAHGSAGCLRQLYVEYHFPGVPPAETEMPLALREPRGSEELFFHSSRVIRLDGEVGKARRELLFAMLRDKELGCSRLRFTVVSEPVAGAPGGECQELGTAWLDLAEILRTGRDALERDLDGEQAPPAVAPAQGTAVTKSSFPPPPFSPLPTGSLQPGRARCGDRPAPGQRGSGRRPPRRVPPGAASRVPGRPPSAVNT</sequence>
<evidence type="ECO:0000256" key="6">
    <source>
        <dbReference type="SAM" id="Coils"/>
    </source>
</evidence>
<dbReference type="AlphaFoldDB" id="A0A8C4J0Y5"/>
<dbReference type="InterPro" id="IPR021656">
    <property type="entry name" value="C2-C2_1"/>
</dbReference>
<evidence type="ECO:0000259" key="8">
    <source>
        <dbReference type="PROSITE" id="PS50004"/>
    </source>
</evidence>
<dbReference type="GO" id="GO:0005856">
    <property type="term" value="C:cytoskeleton"/>
    <property type="evidence" value="ECO:0007669"/>
    <property type="project" value="UniProtKB-ARBA"/>
</dbReference>
<feature type="compositionally biased region" description="Low complexity" evidence="7">
    <location>
        <begin position="73"/>
        <end position="85"/>
    </location>
</feature>
<keyword evidence="4" id="KW-0969">Cilium</keyword>
<evidence type="ECO:0000256" key="3">
    <source>
        <dbReference type="ARBA" id="ARBA00023054"/>
    </source>
</evidence>
<evidence type="ECO:0000256" key="5">
    <source>
        <dbReference type="ARBA" id="ARBA00023273"/>
    </source>
</evidence>
<feature type="region of interest" description="Disordered" evidence="7">
    <location>
        <begin position="396"/>
        <end position="429"/>
    </location>
</feature>
<protein>
    <submittedName>
        <fullName evidence="9">X-linked retinitis pigmentosa GTPase regulator-interacting protein 1-like</fullName>
    </submittedName>
</protein>
<feature type="compositionally biased region" description="Polar residues" evidence="7">
    <location>
        <begin position="225"/>
        <end position="241"/>
    </location>
</feature>
<dbReference type="InterPro" id="IPR041091">
    <property type="entry name" value="RPGRIP1_C"/>
</dbReference>
<accession>A0A8C4J0Y5</accession>
<feature type="region of interest" description="Disordered" evidence="7">
    <location>
        <begin position="171"/>
        <end position="210"/>
    </location>
</feature>
<name>A0A8C4J0Y5_DRONO</name>
<evidence type="ECO:0000313" key="9">
    <source>
        <dbReference type="Ensembl" id="ENSDNVP00000001086.1"/>
    </source>
</evidence>
<evidence type="ECO:0000256" key="2">
    <source>
        <dbReference type="ARBA" id="ARBA00006042"/>
    </source>
</evidence>
<comment type="subcellular location">
    <subcellularLocation>
        <location evidence="1">Cell projection</location>
        <location evidence="1">Cilium</location>
    </subcellularLocation>
</comment>
<dbReference type="Proteomes" id="UP000694423">
    <property type="component" value="Unplaced"/>
</dbReference>
<feature type="compositionally biased region" description="Low complexity" evidence="7">
    <location>
        <begin position="99"/>
        <end position="121"/>
    </location>
</feature>
<dbReference type="Gene3D" id="2.60.40.150">
    <property type="entry name" value="C2 domain"/>
    <property type="match status" value="3"/>
</dbReference>
<dbReference type="GO" id="GO:0032391">
    <property type="term" value="C:photoreceptor connecting cilium"/>
    <property type="evidence" value="ECO:0007669"/>
    <property type="project" value="TreeGrafter"/>
</dbReference>
<evidence type="ECO:0000256" key="4">
    <source>
        <dbReference type="ARBA" id="ARBA00023069"/>
    </source>
</evidence>
<dbReference type="PANTHER" id="PTHR14240:SF3">
    <property type="entry name" value="X-LINKED RETINITIS PIGMENTOSA GTPASE REGULATOR-INTERACTING PROTEIN 1"/>
    <property type="match status" value="1"/>
</dbReference>
<feature type="region of interest" description="Disordered" evidence="7">
    <location>
        <begin position="39"/>
        <end position="153"/>
    </location>
</feature>